<evidence type="ECO:0000313" key="2">
    <source>
        <dbReference type="EMBL" id="MFC4600743.1"/>
    </source>
</evidence>
<dbReference type="EMBL" id="JBHSEP010000019">
    <property type="protein sequence ID" value="MFC4600743.1"/>
    <property type="molecule type" value="Genomic_DNA"/>
</dbReference>
<evidence type="ECO:0000313" key="3">
    <source>
        <dbReference type="Proteomes" id="UP001596028"/>
    </source>
</evidence>
<dbReference type="Pfam" id="PF00563">
    <property type="entry name" value="EAL"/>
    <property type="match status" value="1"/>
</dbReference>
<dbReference type="Gene3D" id="3.20.20.450">
    <property type="entry name" value="EAL domain"/>
    <property type="match status" value="1"/>
</dbReference>
<gene>
    <name evidence="2" type="ORF">ACFO3S_21040</name>
</gene>
<dbReference type="InterPro" id="IPR001633">
    <property type="entry name" value="EAL_dom"/>
</dbReference>
<keyword evidence="3" id="KW-1185">Reference proteome</keyword>
<dbReference type="InterPro" id="IPR035919">
    <property type="entry name" value="EAL_sf"/>
</dbReference>
<dbReference type="PANTHER" id="PTHR33121:SF76">
    <property type="entry name" value="SIGNALING PROTEIN"/>
    <property type="match status" value="1"/>
</dbReference>
<dbReference type="SMART" id="SM00052">
    <property type="entry name" value="EAL"/>
    <property type="match status" value="1"/>
</dbReference>
<feature type="domain" description="EAL" evidence="1">
    <location>
        <begin position="1"/>
        <end position="242"/>
    </location>
</feature>
<name>A0ABV9FI64_9BACL</name>
<comment type="caution">
    <text evidence="2">The sequence shown here is derived from an EMBL/GenBank/DDBJ whole genome shotgun (WGS) entry which is preliminary data.</text>
</comment>
<dbReference type="SUPFAM" id="SSF141868">
    <property type="entry name" value="EAL domain-like"/>
    <property type="match status" value="1"/>
</dbReference>
<dbReference type="Proteomes" id="UP001596028">
    <property type="component" value="Unassembled WGS sequence"/>
</dbReference>
<dbReference type="PANTHER" id="PTHR33121">
    <property type="entry name" value="CYCLIC DI-GMP PHOSPHODIESTERASE PDEF"/>
    <property type="match status" value="1"/>
</dbReference>
<sequence>MLNVAALIETRQFYHAFQPLRRLPGHSEFGYEALLRCTSSLDPGRLFQSALEQNQLFSLDTWSIVHALSVFLQSEPAQDETKLLFVNIFPSTLVADGFPAFMDRLRKLYPSRLHRIVFELNETVTEEKIWNAPLFLERIDLIRSSGGQIALDDVGEGTASFRKIVEIAPDFIKIDRFFSNDLAAAVKKQQVVRLFVDFCGETGSTLVLEGIEREEDLALAVRLGVPVGQGYHLGKPAKLPGS</sequence>
<accession>A0ABV9FI64</accession>
<reference evidence="3" key="1">
    <citation type="journal article" date="2019" name="Int. J. Syst. Evol. Microbiol.">
        <title>The Global Catalogue of Microorganisms (GCM) 10K type strain sequencing project: providing services to taxonomists for standard genome sequencing and annotation.</title>
        <authorList>
            <consortium name="The Broad Institute Genomics Platform"/>
            <consortium name="The Broad Institute Genome Sequencing Center for Infectious Disease"/>
            <person name="Wu L."/>
            <person name="Ma J."/>
        </authorList>
    </citation>
    <scope>NUCLEOTIDE SEQUENCE [LARGE SCALE GENOMIC DNA]</scope>
    <source>
        <strain evidence="3">CCUG 49571</strain>
    </source>
</reference>
<organism evidence="2 3">
    <name type="scientific">Cohnella hongkongensis</name>
    <dbReference type="NCBI Taxonomy" id="178337"/>
    <lineage>
        <taxon>Bacteria</taxon>
        <taxon>Bacillati</taxon>
        <taxon>Bacillota</taxon>
        <taxon>Bacilli</taxon>
        <taxon>Bacillales</taxon>
        <taxon>Paenibacillaceae</taxon>
        <taxon>Cohnella</taxon>
    </lineage>
</organism>
<dbReference type="PROSITE" id="PS50883">
    <property type="entry name" value="EAL"/>
    <property type="match status" value="1"/>
</dbReference>
<evidence type="ECO:0000259" key="1">
    <source>
        <dbReference type="PROSITE" id="PS50883"/>
    </source>
</evidence>
<protein>
    <submittedName>
        <fullName evidence="2">EAL domain-containing protein</fullName>
    </submittedName>
</protein>
<dbReference type="InterPro" id="IPR050706">
    <property type="entry name" value="Cyclic-di-GMP_PDE-like"/>
</dbReference>
<dbReference type="CDD" id="cd01948">
    <property type="entry name" value="EAL"/>
    <property type="match status" value="1"/>
</dbReference>
<dbReference type="RefSeq" id="WP_378100106.1">
    <property type="nucleotide sequence ID" value="NZ_JBHSEP010000019.1"/>
</dbReference>
<proteinExistence type="predicted"/>